<gene>
    <name evidence="2" type="ORF">H6P81_005132</name>
</gene>
<sequence length="109" mass="12774">MEKIRGANSGDGGKILEREKNRERENPNPRISRWCIEEEQVWEDEVARQIKIRLASKRAGFVSGETMTLTPSRHIRSHILPLGYRVHVRVQWALTIPWDPEGCFRNLLR</sequence>
<accession>A0AAV7ETR9</accession>
<reference evidence="2 3" key="1">
    <citation type="submission" date="2021-07" db="EMBL/GenBank/DDBJ databases">
        <title>The Aristolochia fimbriata genome: insights into angiosperm evolution, floral development and chemical biosynthesis.</title>
        <authorList>
            <person name="Jiao Y."/>
        </authorList>
    </citation>
    <scope>NUCLEOTIDE SEQUENCE [LARGE SCALE GENOMIC DNA]</scope>
    <source>
        <strain evidence="2">IBCAS-2021</strain>
        <tissue evidence="2">Leaf</tissue>
    </source>
</reference>
<evidence type="ECO:0000256" key="1">
    <source>
        <dbReference type="SAM" id="MobiDB-lite"/>
    </source>
</evidence>
<evidence type="ECO:0000313" key="2">
    <source>
        <dbReference type="EMBL" id="KAG9452228.1"/>
    </source>
</evidence>
<organism evidence="2 3">
    <name type="scientific">Aristolochia fimbriata</name>
    <name type="common">White veined hardy Dutchman's pipe vine</name>
    <dbReference type="NCBI Taxonomy" id="158543"/>
    <lineage>
        <taxon>Eukaryota</taxon>
        <taxon>Viridiplantae</taxon>
        <taxon>Streptophyta</taxon>
        <taxon>Embryophyta</taxon>
        <taxon>Tracheophyta</taxon>
        <taxon>Spermatophyta</taxon>
        <taxon>Magnoliopsida</taxon>
        <taxon>Magnoliidae</taxon>
        <taxon>Piperales</taxon>
        <taxon>Aristolochiaceae</taxon>
        <taxon>Aristolochia</taxon>
    </lineage>
</organism>
<dbReference type="Proteomes" id="UP000825729">
    <property type="component" value="Unassembled WGS sequence"/>
</dbReference>
<dbReference type="AlphaFoldDB" id="A0AAV7ETR9"/>
<keyword evidence="3" id="KW-1185">Reference proteome</keyword>
<name>A0AAV7ETR9_ARIFI</name>
<dbReference type="EMBL" id="JAINDJ010000003">
    <property type="protein sequence ID" value="KAG9452228.1"/>
    <property type="molecule type" value="Genomic_DNA"/>
</dbReference>
<protein>
    <submittedName>
        <fullName evidence="2">Uncharacterized protein</fullName>
    </submittedName>
</protein>
<comment type="caution">
    <text evidence="2">The sequence shown here is derived from an EMBL/GenBank/DDBJ whole genome shotgun (WGS) entry which is preliminary data.</text>
</comment>
<feature type="compositionally biased region" description="Basic and acidic residues" evidence="1">
    <location>
        <begin position="14"/>
        <end position="27"/>
    </location>
</feature>
<feature type="region of interest" description="Disordered" evidence="1">
    <location>
        <begin position="1"/>
        <end position="29"/>
    </location>
</feature>
<proteinExistence type="predicted"/>
<evidence type="ECO:0000313" key="3">
    <source>
        <dbReference type="Proteomes" id="UP000825729"/>
    </source>
</evidence>